<dbReference type="RefSeq" id="WP_150453052.1">
    <property type="nucleotide sequence ID" value="NZ_VYKI01000001.1"/>
</dbReference>
<reference evidence="1 2" key="1">
    <citation type="journal article" date="2020" name="Antonie Van Leeuwenhoek">
        <title>Stenotrophomonas cyclobalanopsidis sp. nov., isolated from the leaf spot disease of Cyclobalanopsis patelliformis.</title>
        <authorList>
            <person name="Bian D.R."/>
            <person name="Xue H."/>
            <person name="Piao C.G."/>
            <person name="Li Y."/>
        </authorList>
    </citation>
    <scope>NUCLEOTIDE SEQUENCE [LARGE SCALE GENOMIC DNA]</scope>
    <source>
        <strain evidence="1 2">TPQG1-4</strain>
    </source>
</reference>
<dbReference type="EMBL" id="VYKI01000001">
    <property type="protein sequence ID" value="KAA9004379.1"/>
    <property type="molecule type" value="Genomic_DNA"/>
</dbReference>
<organism evidence="1 2">
    <name type="scientific">Stenotrophomonas cyclobalanopsidis</name>
    <dbReference type="NCBI Taxonomy" id="2771362"/>
    <lineage>
        <taxon>Bacteria</taxon>
        <taxon>Pseudomonadati</taxon>
        <taxon>Pseudomonadota</taxon>
        <taxon>Gammaproteobacteria</taxon>
        <taxon>Lysobacterales</taxon>
        <taxon>Lysobacteraceae</taxon>
        <taxon>Stenotrophomonas</taxon>
    </lineage>
</organism>
<gene>
    <name evidence="1" type="ORF">FJU31_00560</name>
</gene>
<keyword evidence="2" id="KW-1185">Reference proteome</keyword>
<protein>
    <submittedName>
        <fullName evidence="1">Uncharacterized protein</fullName>
    </submittedName>
</protein>
<sequence length="110" mass="12157">MGLKARAGAASDERERLGDCDFVPLMDWDEVLQDEREDRLGFARRTTYALLTLPGSGLVEGFGGSNQPGLEGARRTVALFQAHLRQMQHFAEIAEVRLEQVAKALAVMPE</sequence>
<evidence type="ECO:0000313" key="1">
    <source>
        <dbReference type="EMBL" id="KAA9004379.1"/>
    </source>
</evidence>
<comment type="caution">
    <text evidence="1">The sequence shown here is derived from an EMBL/GenBank/DDBJ whole genome shotgun (WGS) entry which is preliminary data.</text>
</comment>
<evidence type="ECO:0000313" key="2">
    <source>
        <dbReference type="Proteomes" id="UP000326367"/>
    </source>
</evidence>
<accession>A0ABQ6T5Q5</accession>
<proteinExistence type="predicted"/>
<name>A0ABQ6T5Q5_9GAMM</name>
<dbReference type="Proteomes" id="UP000326367">
    <property type="component" value="Unassembled WGS sequence"/>
</dbReference>